<gene>
    <name evidence="3" type="ORF">ACJMK2_024436</name>
</gene>
<dbReference type="PROSITE" id="PS50104">
    <property type="entry name" value="TIR"/>
    <property type="match status" value="1"/>
</dbReference>
<dbReference type="InterPro" id="IPR035897">
    <property type="entry name" value="Toll_tir_struct_dom_sf"/>
</dbReference>
<name>A0ABD3XH40_SINWO</name>
<organism evidence="3 4">
    <name type="scientific">Sinanodonta woodiana</name>
    <name type="common">Chinese pond mussel</name>
    <name type="synonym">Anodonta woodiana</name>
    <dbReference type="NCBI Taxonomy" id="1069815"/>
    <lineage>
        <taxon>Eukaryota</taxon>
        <taxon>Metazoa</taxon>
        <taxon>Spiralia</taxon>
        <taxon>Lophotrochozoa</taxon>
        <taxon>Mollusca</taxon>
        <taxon>Bivalvia</taxon>
        <taxon>Autobranchia</taxon>
        <taxon>Heteroconchia</taxon>
        <taxon>Palaeoheterodonta</taxon>
        <taxon>Unionida</taxon>
        <taxon>Unionoidea</taxon>
        <taxon>Unionidae</taxon>
        <taxon>Unioninae</taxon>
        <taxon>Sinanodonta</taxon>
    </lineage>
</organism>
<proteinExistence type="predicted"/>
<dbReference type="SUPFAM" id="SSF52200">
    <property type="entry name" value="Toll/Interleukin receptor TIR domain"/>
    <property type="match status" value="1"/>
</dbReference>
<dbReference type="EMBL" id="JBJQND010000002">
    <property type="protein sequence ID" value="KAL3884288.1"/>
    <property type="molecule type" value="Genomic_DNA"/>
</dbReference>
<dbReference type="InterPro" id="IPR011029">
    <property type="entry name" value="DEATH-like_dom_sf"/>
</dbReference>
<evidence type="ECO:0000259" key="2">
    <source>
        <dbReference type="PROSITE" id="PS50104"/>
    </source>
</evidence>
<feature type="transmembrane region" description="Helical" evidence="1">
    <location>
        <begin position="9"/>
        <end position="30"/>
    </location>
</feature>
<comment type="caution">
    <text evidence="3">The sequence shown here is derived from an EMBL/GenBank/DDBJ whole genome shotgun (WGS) entry which is preliminary data.</text>
</comment>
<protein>
    <recommendedName>
        <fullName evidence="2">TIR domain-containing protein</fullName>
    </recommendedName>
</protein>
<sequence>MPAILSKELVLGAAFGAGVTGLAFIGYRFISSRGKSTTADTCVTEKDVPIDARMKHNWLLNTLDGLITDDSLESLKQISKTYLEPKTVAKIKTMNDLLSHLEVKCVITVGQYDKLIEIMENARIGIGIEDIKSTAISIQKSIQNSITSQEQGETSSLDARSIQSHQADCYDALIMYNESAETMVHEYRQHLETDLEVEDVRVELIGHIGIGQSHLSMMEDIFDKYRYIFIFLTPNFTQDTLTHFKMQMAVMQSLQDQHKQGRIIPIWTAKEKEKTKNYPSELVMLNGVHYWRFHDDNYKTNYIKLMRRLIEKGRNSFQ</sequence>
<keyword evidence="1" id="KW-0472">Membrane</keyword>
<dbReference type="SUPFAM" id="SSF47986">
    <property type="entry name" value="DEATH domain"/>
    <property type="match status" value="1"/>
</dbReference>
<dbReference type="Gene3D" id="3.40.50.10140">
    <property type="entry name" value="Toll/interleukin-1 receptor homology (TIR) domain"/>
    <property type="match status" value="1"/>
</dbReference>
<evidence type="ECO:0000313" key="3">
    <source>
        <dbReference type="EMBL" id="KAL3884288.1"/>
    </source>
</evidence>
<evidence type="ECO:0000313" key="4">
    <source>
        <dbReference type="Proteomes" id="UP001634394"/>
    </source>
</evidence>
<reference evidence="3 4" key="1">
    <citation type="submission" date="2024-11" db="EMBL/GenBank/DDBJ databases">
        <title>Chromosome-level genome assembly of the freshwater bivalve Anodonta woodiana.</title>
        <authorList>
            <person name="Chen X."/>
        </authorList>
    </citation>
    <scope>NUCLEOTIDE SEQUENCE [LARGE SCALE GENOMIC DNA]</scope>
    <source>
        <strain evidence="3">MN2024</strain>
        <tissue evidence="3">Gills</tissue>
    </source>
</reference>
<accession>A0ABD3XH40</accession>
<dbReference type="AlphaFoldDB" id="A0ABD3XH40"/>
<dbReference type="InterPro" id="IPR000157">
    <property type="entry name" value="TIR_dom"/>
</dbReference>
<dbReference type="Proteomes" id="UP001634394">
    <property type="component" value="Unassembled WGS sequence"/>
</dbReference>
<feature type="domain" description="TIR" evidence="2">
    <location>
        <begin position="168"/>
        <end position="313"/>
    </location>
</feature>
<dbReference type="Gene3D" id="1.10.533.10">
    <property type="entry name" value="Death Domain, Fas"/>
    <property type="match status" value="1"/>
</dbReference>
<keyword evidence="4" id="KW-1185">Reference proteome</keyword>
<evidence type="ECO:0000256" key="1">
    <source>
        <dbReference type="SAM" id="Phobius"/>
    </source>
</evidence>
<keyword evidence="1" id="KW-0812">Transmembrane</keyword>
<keyword evidence="1" id="KW-1133">Transmembrane helix</keyword>